<dbReference type="InterPro" id="IPR002656">
    <property type="entry name" value="Acyl_transf_3_dom"/>
</dbReference>
<feature type="transmembrane region" description="Helical" evidence="1">
    <location>
        <begin position="114"/>
        <end position="134"/>
    </location>
</feature>
<accession>A0ABX7XNI4</accession>
<feature type="transmembrane region" description="Helical" evidence="1">
    <location>
        <begin position="43"/>
        <end position="66"/>
    </location>
</feature>
<keyword evidence="4" id="KW-1185">Reference proteome</keyword>
<feature type="transmembrane region" description="Helical" evidence="1">
    <location>
        <begin position="12"/>
        <end position="31"/>
    </location>
</feature>
<dbReference type="RefSeq" id="WP_211807123.1">
    <property type="nucleotide sequence ID" value="NZ_CP072361.1"/>
</dbReference>
<keyword evidence="3" id="KW-0012">Acyltransferase</keyword>
<evidence type="ECO:0000256" key="1">
    <source>
        <dbReference type="SAM" id="Phobius"/>
    </source>
</evidence>
<name>A0ABX7XNI4_9BACT</name>
<evidence type="ECO:0000259" key="2">
    <source>
        <dbReference type="Pfam" id="PF01757"/>
    </source>
</evidence>
<sequence>MGKNYIIVFFRVVAMLIIVLFHCFCYNLGIWSNLPSLPYPHSYFISPVILSTIGLSVFVIISGYLYGLGFFHFAKYHDSYGLLRKKFFRLIVPYIIWALITYILFYHSFHWKQIFAGIAHLWFLLMLYNCFFFATITKSIWGRFKGLGIVLLMIIFFFISYLRGTSLMSHFWIFAIRETFSWLYLFFLGILLSYYKLLDKLPTLSKNSTPFRWIIFLDKNSMGVYILHHIFIWIVIYYFPFVRNLVIANPVGAPWILFVIVLPTSLFSANIIGKLKYSQYIFG</sequence>
<dbReference type="Pfam" id="PF01757">
    <property type="entry name" value="Acyl_transf_3"/>
    <property type="match status" value="1"/>
</dbReference>
<feature type="transmembrane region" description="Helical" evidence="1">
    <location>
        <begin position="87"/>
        <end position="108"/>
    </location>
</feature>
<gene>
    <name evidence="3" type="ORF">J5A58_05540</name>
</gene>
<feature type="transmembrane region" description="Helical" evidence="1">
    <location>
        <begin position="182"/>
        <end position="198"/>
    </location>
</feature>
<evidence type="ECO:0000313" key="3">
    <source>
        <dbReference type="EMBL" id="QUB75004.1"/>
    </source>
</evidence>
<organism evidence="3 4">
    <name type="scientific">Prevotella melaninogenica</name>
    <dbReference type="NCBI Taxonomy" id="28132"/>
    <lineage>
        <taxon>Bacteria</taxon>
        <taxon>Pseudomonadati</taxon>
        <taxon>Bacteroidota</taxon>
        <taxon>Bacteroidia</taxon>
        <taxon>Bacteroidales</taxon>
        <taxon>Prevotellaceae</taxon>
        <taxon>Prevotella</taxon>
    </lineage>
</organism>
<keyword evidence="1" id="KW-1133">Transmembrane helix</keyword>
<evidence type="ECO:0000313" key="4">
    <source>
        <dbReference type="Proteomes" id="UP000682195"/>
    </source>
</evidence>
<keyword evidence="3" id="KW-0808">Transferase</keyword>
<keyword evidence="1" id="KW-0812">Transmembrane</keyword>
<keyword evidence="1" id="KW-0472">Membrane</keyword>
<feature type="transmembrane region" description="Helical" evidence="1">
    <location>
        <begin position="252"/>
        <end position="272"/>
    </location>
</feature>
<feature type="transmembrane region" description="Helical" evidence="1">
    <location>
        <begin position="222"/>
        <end position="240"/>
    </location>
</feature>
<feature type="transmembrane region" description="Helical" evidence="1">
    <location>
        <begin position="146"/>
        <end position="162"/>
    </location>
</feature>
<feature type="domain" description="Acyltransferase 3" evidence="2">
    <location>
        <begin position="9"/>
        <end position="199"/>
    </location>
</feature>
<dbReference type="EMBL" id="CP072361">
    <property type="protein sequence ID" value="QUB75004.1"/>
    <property type="molecule type" value="Genomic_DNA"/>
</dbReference>
<dbReference type="GO" id="GO:0016746">
    <property type="term" value="F:acyltransferase activity"/>
    <property type="evidence" value="ECO:0007669"/>
    <property type="project" value="UniProtKB-KW"/>
</dbReference>
<proteinExistence type="predicted"/>
<dbReference type="Proteomes" id="UP000682195">
    <property type="component" value="Chromosome 1"/>
</dbReference>
<protein>
    <submittedName>
        <fullName evidence="3">Acyltransferase family protein</fullName>
    </submittedName>
</protein>
<reference evidence="3 4" key="1">
    <citation type="submission" date="2021-03" db="EMBL/GenBank/DDBJ databases">
        <title>Human Oral Microbial Genomes.</title>
        <authorList>
            <person name="Johnston C.D."/>
            <person name="Chen T."/>
            <person name="Dewhirst F.E."/>
        </authorList>
    </citation>
    <scope>NUCLEOTIDE SEQUENCE [LARGE SCALE GENOMIC DNA]</scope>
    <source>
        <strain evidence="3 4">F0054</strain>
    </source>
</reference>